<evidence type="ECO:0000256" key="10">
    <source>
        <dbReference type="ARBA" id="ARBA00023224"/>
    </source>
</evidence>
<keyword evidence="3 11" id="KW-0812">Transmembrane</keyword>
<evidence type="ECO:0000313" key="13">
    <source>
        <dbReference type="Proteomes" id="UP000694871"/>
    </source>
</evidence>
<evidence type="ECO:0000256" key="9">
    <source>
        <dbReference type="ARBA" id="ARBA00023180"/>
    </source>
</evidence>
<dbReference type="PRINTS" id="PR01535">
    <property type="entry name" value="VOMERONASL2R"/>
</dbReference>
<feature type="domain" description="G-protein coupled receptors family 3 profile" evidence="12">
    <location>
        <begin position="493"/>
        <end position="757"/>
    </location>
</feature>
<dbReference type="CDD" id="cd15283">
    <property type="entry name" value="7tmC_V2R_pheromone"/>
    <property type="match status" value="1"/>
</dbReference>
<keyword evidence="13" id="KW-1185">Reference proteome</keyword>
<keyword evidence="10" id="KW-0807">Transducer</keyword>
<feature type="transmembrane region" description="Helical" evidence="11">
    <location>
        <begin position="493"/>
        <end position="512"/>
    </location>
</feature>
<evidence type="ECO:0000256" key="7">
    <source>
        <dbReference type="ARBA" id="ARBA00023136"/>
    </source>
</evidence>
<evidence type="ECO:0000256" key="8">
    <source>
        <dbReference type="ARBA" id="ARBA00023170"/>
    </source>
</evidence>
<sequence>MEHITVCALLSAGGICSWNINRLIKDNIAMTTEYPVTIMLLQPSYHQLFILYFQPGDLIIGGIMSSITVTGELNNFRQPSDSWISDTVVLTNNYQHILALAYVVKEINENCQILPNVTLGLHMHDSFAKGTCYAIMVLLSGHIRFLPNYKCGIQYNLVAVIGGLYPRTSFDLAMVLGIYNVPQVVYDYILTIPLEISVFISFIHDIFLQFIYGTGLGLNGRNEPHPFYNMVPNEGHQHMGLLQLLLHFRWTWVGVIARDTISGERFVKMVVEKFPLSAIRFAFLQRVEDLKMSDIWDAMDQLLELYNIAMKSHANALIFYDENILILRWLLYLPELQVGMLHHLLKEISFNNSAGDEISFDENRELRAGFDIINWVIFPNQSFQRVRIGKLDPQAPPDQLFTMHDEAIMWHRSFNQTLPRSVCTDTCAPGYSKRKQEGKPFCCYDCALCSEGKFSSQKDTDDCYKCPDDQYPNKDQDACIFKQITFLSYEEPLGISLAILAIFFSMLTAVVLGTFLKHRDTPIVKANNRNLTYTLLISLLLCFLSALLFIGRPEKMTCLLRQTAFGIIFSMAVSCVLAKTLTVVLAFMATTPGSRMKKWVGERMATSIVLSCTLIQMGICAVWLATSSPFPHVDMDSVKEEIVLECNEGSVVMFYCVLGYIGFLALVNFAVAFFARKLPDSFNEARFITFSMLLFCSVWLSFVPTYLSVKGKYMVAVEIFSILTSSAGILGFIFSPKCYIIALRPQLNKRKQLIKRRQ</sequence>
<dbReference type="InterPro" id="IPR038550">
    <property type="entry name" value="GPCR_3_9-Cys_sf"/>
</dbReference>
<dbReference type="PRINTS" id="PR00248">
    <property type="entry name" value="GPCRMGR"/>
</dbReference>
<dbReference type="SUPFAM" id="SSF53822">
    <property type="entry name" value="Periplasmic binding protein-like I"/>
    <property type="match status" value="1"/>
</dbReference>
<dbReference type="PROSITE" id="PS50259">
    <property type="entry name" value="G_PROTEIN_RECEP_F3_4"/>
    <property type="match status" value="1"/>
</dbReference>
<evidence type="ECO:0000256" key="2">
    <source>
        <dbReference type="ARBA" id="ARBA00022475"/>
    </source>
</evidence>
<dbReference type="InterPro" id="IPR000337">
    <property type="entry name" value="GPCR_3"/>
</dbReference>
<evidence type="ECO:0000313" key="14">
    <source>
        <dbReference type="RefSeq" id="XP_015264371.1"/>
    </source>
</evidence>
<evidence type="ECO:0000256" key="1">
    <source>
        <dbReference type="ARBA" id="ARBA00004651"/>
    </source>
</evidence>
<evidence type="ECO:0000256" key="6">
    <source>
        <dbReference type="ARBA" id="ARBA00023040"/>
    </source>
</evidence>
<feature type="transmembrane region" description="Helical" evidence="11">
    <location>
        <begin position="563"/>
        <end position="587"/>
    </location>
</feature>
<dbReference type="Pfam" id="PF01094">
    <property type="entry name" value="ANF_receptor"/>
    <property type="match status" value="1"/>
</dbReference>
<feature type="transmembrane region" description="Helical" evidence="11">
    <location>
        <begin position="608"/>
        <end position="626"/>
    </location>
</feature>
<keyword evidence="5 11" id="KW-1133">Transmembrane helix</keyword>
<evidence type="ECO:0000256" key="11">
    <source>
        <dbReference type="SAM" id="Phobius"/>
    </source>
</evidence>
<dbReference type="InterPro" id="IPR004073">
    <property type="entry name" value="GPCR_3_vmron_rcpt_2"/>
</dbReference>
<organism evidence="13 14">
    <name type="scientific">Gekko japonicus</name>
    <name type="common">Schlegel's Japanese gecko</name>
    <dbReference type="NCBI Taxonomy" id="146911"/>
    <lineage>
        <taxon>Eukaryota</taxon>
        <taxon>Metazoa</taxon>
        <taxon>Chordata</taxon>
        <taxon>Craniata</taxon>
        <taxon>Vertebrata</taxon>
        <taxon>Euteleostomi</taxon>
        <taxon>Lepidosauria</taxon>
        <taxon>Squamata</taxon>
        <taxon>Bifurcata</taxon>
        <taxon>Gekkota</taxon>
        <taxon>Gekkonidae</taxon>
        <taxon>Gekkoninae</taxon>
        <taxon>Gekko</taxon>
    </lineage>
</organism>
<proteinExistence type="predicted"/>
<dbReference type="InterPro" id="IPR017978">
    <property type="entry name" value="GPCR_3_C"/>
</dbReference>
<dbReference type="InterPro" id="IPR000068">
    <property type="entry name" value="GPCR_3_Ca_sens_rcpt-rel"/>
</dbReference>
<evidence type="ECO:0000256" key="4">
    <source>
        <dbReference type="ARBA" id="ARBA00022729"/>
    </source>
</evidence>
<dbReference type="Gene3D" id="3.40.50.2300">
    <property type="match status" value="4"/>
</dbReference>
<feature type="transmembrane region" description="Helical" evidence="11">
    <location>
        <begin position="652"/>
        <end position="675"/>
    </location>
</feature>
<protein>
    <submittedName>
        <fullName evidence="14">Vomeronasal type-2 receptor 26-like</fullName>
    </submittedName>
</protein>
<comment type="subcellular location">
    <subcellularLocation>
        <location evidence="1">Cell membrane</location>
        <topology evidence="1">Multi-pass membrane protein</topology>
    </subcellularLocation>
</comment>
<keyword evidence="7 11" id="KW-0472">Membrane</keyword>
<evidence type="ECO:0000259" key="12">
    <source>
        <dbReference type="PROSITE" id="PS50259"/>
    </source>
</evidence>
<keyword evidence="2" id="KW-1003">Cell membrane</keyword>
<accession>A0ABM1JSD4</accession>
<keyword evidence="4" id="KW-0732">Signal</keyword>
<keyword evidence="9" id="KW-0325">Glycoprotein</keyword>
<dbReference type="Pfam" id="PF00003">
    <property type="entry name" value="7tm_3"/>
    <property type="match status" value="1"/>
</dbReference>
<keyword evidence="6" id="KW-0297">G-protein coupled receptor</keyword>
<dbReference type="Gene3D" id="2.10.50.30">
    <property type="entry name" value="GPCR, family 3, nine cysteines domain"/>
    <property type="match status" value="1"/>
</dbReference>
<gene>
    <name evidence="14" type="primary">LOC107108449</name>
</gene>
<name>A0ABM1JSD4_GEKJA</name>
<dbReference type="Pfam" id="PF07562">
    <property type="entry name" value="NCD3G"/>
    <property type="match status" value="1"/>
</dbReference>
<keyword evidence="8" id="KW-0675">Receptor</keyword>
<feature type="transmembrane region" description="Helical" evidence="11">
    <location>
        <begin position="687"/>
        <end position="707"/>
    </location>
</feature>
<dbReference type="RefSeq" id="XP_015264371.1">
    <property type="nucleotide sequence ID" value="XM_015408885.1"/>
</dbReference>
<evidence type="ECO:0000256" key="3">
    <source>
        <dbReference type="ARBA" id="ARBA00022692"/>
    </source>
</evidence>
<dbReference type="Proteomes" id="UP000694871">
    <property type="component" value="Unplaced"/>
</dbReference>
<evidence type="ECO:0000256" key="5">
    <source>
        <dbReference type="ARBA" id="ARBA00022989"/>
    </source>
</evidence>
<dbReference type="InterPro" id="IPR028082">
    <property type="entry name" value="Peripla_BP_I"/>
</dbReference>
<dbReference type="InterPro" id="IPR001828">
    <property type="entry name" value="ANF_lig-bd_rcpt"/>
</dbReference>
<reference evidence="14" key="1">
    <citation type="submission" date="2025-08" db="UniProtKB">
        <authorList>
            <consortium name="RefSeq"/>
        </authorList>
    </citation>
    <scope>IDENTIFICATION</scope>
</reference>
<dbReference type="GeneID" id="107108449"/>
<dbReference type="InterPro" id="IPR011500">
    <property type="entry name" value="GPCR_3_9-Cys_dom"/>
</dbReference>
<feature type="transmembrane region" description="Helical" evidence="11">
    <location>
        <begin position="719"/>
        <end position="742"/>
    </location>
</feature>
<dbReference type="PANTHER" id="PTHR24061">
    <property type="entry name" value="CALCIUM-SENSING RECEPTOR-RELATED"/>
    <property type="match status" value="1"/>
</dbReference>
<feature type="transmembrane region" description="Helical" evidence="11">
    <location>
        <begin position="533"/>
        <end position="551"/>
    </location>
</feature>
<dbReference type="PANTHER" id="PTHR24061:SF599">
    <property type="entry name" value="G-PROTEIN COUPLED RECEPTORS FAMILY 3 PROFILE DOMAIN-CONTAINING PROTEIN"/>
    <property type="match status" value="1"/>
</dbReference>